<sequence length="424" mass="43885">MARLLLGVSGGIAAYKALELVRLATKAGHAVRAVQTPTSERFVGTASFAALTGAPVLTSEFERDPARGAFPDQAPPSHDPASHLELVRNADAYLIAPASANTIAKLAGGLADNLLTSAALAAPCPVLVAPAMNHHMWVHPATRANLRVLRERGVTVIEPGEGALATKGEWGMGRLAEPAELLAAVEAVVALGPARPRPWDGLRVLVTAGGTREPIDAVRYVGNRSSGRMGFAVAEAAAALGAEVTVIAANVALARASGIRYLDVETAAQLGEACAREFAACDVLVMAAAVADFRPSAAVDGKLKKDGRDELALVLERTEDVLSGLAAVRRPAQTLVGFAAEHGAPALAHGRDKLERKGLDAVVVNDVSQPGIGFDSHDNEVTIVTAAGDEHVPRATKDDVAQAILATVDRLRAAAPARAAERAR</sequence>
<keyword evidence="8" id="KW-1185">Reference proteome</keyword>
<dbReference type="InterPro" id="IPR035929">
    <property type="entry name" value="CoaB-like_sf"/>
</dbReference>
<dbReference type="AlphaFoldDB" id="A0A5B8U7K2"/>
<proteinExistence type="inferred from homology"/>
<accession>A0A5B8U7K2</accession>
<dbReference type="KEGG" id="bsol:FSW04_15965"/>
<evidence type="ECO:0000256" key="1">
    <source>
        <dbReference type="ARBA" id="ARBA00022793"/>
    </source>
</evidence>
<dbReference type="Gene3D" id="3.40.50.1950">
    <property type="entry name" value="Flavin prenyltransferase-like"/>
    <property type="match status" value="1"/>
</dbReference>
<keyword evidence="3" id="KW-0460">Magnesium</keyword>
<dbReference type="Pfam" id="PF02441">
    <property type="entry name" value="Flavoprotein"/>
    <property type="match status" value="1"/>
</dbReference>
<dbReference type="UniPathway" id="UPA00241">
    <property type="reaction ID" value="UER00353"/>
</dbReference>
<feature type="domain" description="Flavoprotein" evidence="5">
    <location>
        <begin position="3"/>
        <end position="181"/>
    </location>
</feature>
<dbReference type="InterPro" id="IPR007085">
    <property type="entry name" value="DNA/pantothenate-metab_flavo_C"/>
</dbReference>
<feature type="binding site" evidence="3">
    <location>
        <position position="357"/>
    </location>
    <ligand>
        <name>CTP</name>
        <dbReference type="ChEBI" id="CHEBI:37563"/>
    </ligand>
</feature>
<dbReference type="GO" id="GO:0015937">
    <property type="term" value="P:coenzyme A biosynthetic process"/>
    <property type="evidence" value="ECO:0007669"/>
    <property type="project" value="UniProtKB-UniRule"/>
</dbReference>
<dbReference type="Pfam" id="PF04127">
    <property type="entry name" value="DFP"/>
    <property type="match status" value="1"/>
</dbReference>
<dbReference type="Proteomes" id="UP000321805">
    <property type="component" value="Chromosome"/>
</dbReference>
<dbReference type="EMBL" id="CP042430">
    <property type="protein sequence ID" value="QEC48921.1"/>
    <property type="molecule type" value="Genomic_DNA"/>
</dbReference>
<keyword evidence="3" id="KW-0511">Multifunctional enzyme</keyword>
<feature type="binding site" evidence="3">
    <location>
        <position position="302"/>
    </location>
    <ligand>
        <name>CTP</name>
        <dbReference type="ChEBI" id="CHEBI:37563"/>
    </ligand>
</feature>
<dbReference type="HAMAP" id="MF_02225">
    <property type="entry name" value="CoaBC"/>
    <property type="match status" value="1"/>
</dbReference>
<dbReference type="EC" id="6.3.2.5" evidence="3"/>
<evidence type="ECO:0000256" key="2">
    <source>
        <dbReference type="ARBA" id="ARBA00023239"/>
    </source>
</evidence>
<dbReference type="GO" id="GO:0046872">
    <property type="term" value="F:metal ion binding"/>
    <property type="evidence" value="ECO:0007669"/>
    <property type="project" value="UniProtKB-KW"/>
</dbReference>
<comment type="pathway">
    <text evidence="3 4">Cofactor biosynthesis; coenzyme A biosynthesis; CoA from (R)-pantothenate: step 3/5.</text>
</comment>
<dbReference type="Gene3D" id="3.40.50.10300">
    <property type="entry name" value="CoaB-like"/>
    <property type="match status" value="1"/>
</dbReference>
<feature type="region of interest" description="Phosphopantothenate--cysteine ligase" evidence="3">
    <location>
        <begin position="204"/>
        <end position="424"/>
    </location>
</feature>
<organism evidence="7 8">
    <name type="scientific">Baekduia soli</name>
    <dbReference type="NCBI Taxonomy" id="496014"/>
    <lineage>
        <taxon>Bacteria</taxon>
        <taxon>Bacillati</taxon>
        <taxon>Actinomycetota</taxon>
        <taxon>Thermoleophilia</taxon>
        <taxon>Solirubrobacterales</taxon>
        <taxon>Baekduiaceae</taxon>
        <taxon>Baekduia</taxon>
    </lineage>
</organism>
<evidence type="ECO:0000256" key="4">
    <source>
        <dbReference type="RuleBase" id="RU364078"/>
    </source>
</evidence>
<evidence type="ECO:0000313" key="7">
    <source>
        <dbReference type="EMBL" id="QEC48921.1"/>
    </source>
</evidence>
<dbReference type="EC" id="4.1.1.36" evidence="3"/>
<dbReference type="RefSeq" id="WP_146920997.1">
    <property type="nucleotide sequence ID" value="NZ_CP042430.1"/>
</dbReference>
<keyword evidence="3 4" id="KW-0285">Flavoprotein</keyword>
<name>A0A5B8U7K2_9ACTN</name>
<dbReference type="SUPFAM" id="SSF102645">
    <property type="entry name" value="CoaB-like"/>
    <property type="match status" value="1"/>
</dbReference>
<dbReference type="OrthoDB" id="9802554at2"/>
<feature type="binding site" evidence="3">
    <location>
        <position position="338"/>
    </location>
    <ligand>
        <name>CTP</name>
        <dbReference type="ChEBI" id="CHEBI:37563"/>
    </ligand>
</feature>
<dbReference type="InterPro" id="IPR003382">
    <property type="entry name" value="Flavoprotein"/>
</dbReference>
<comment type="cofactor">
    <cofactor evidence="3">
        <name>FMN</name>
        <dbReference type="ChEBI" id="CHEBI:58210"/>
    </cofactor>
    <text evidence="3">Binds 1 FMN per subunit.</text>
</comment>
<feature type="domain" description="DNA/pantothenate metabolism flavoprotein C-terminal" evidence="6">
    <location>
        <begin position="200"/>
        <end position="409"/>
    </location>
</feature>
<comment type="function">
    <text evidence="4">Catalyzes two steps in the biosynthesis of coenzyme A. In the first step cysteine is conjugated to 4'-phosphopantothenate to form 4-phosphopantothenoylcysteine, in the latter compound is decarboxylated to form 4'-phosphopantotheine.</text>
</comment>
<gene>
    <name evidence="3 7" type="primary">coaBC</name>
    <name evidence="7" type="ORF">FSW04_15965</name>
</gene>
<feature type="region of interest" description="Phosphopantothenoylcysteine decarboxylase" evidence="3">
    <location>
        <begin position="1"/>
        <end position="203"/>
    </location>
</feature>
<dbReference type="GO" id="GO:0071513">
    <property type="term" value="C:phosphopantothenoylcysteine decarboxylase complex"/>
    <property type="evidence" value="ECO:0007669"/>
    <property type="project" value="TreeGrafter"/>
</dbReference>
<feature type="binding site" evidence="3">
    <location>
        <position position="353"/>
    </location>
    <ligand>
        <name>CTP</name>
        <dbReference type="ChEBI" id="CHEBI:37563"/>
    </ligand>
</feature>
<comment type="similarity">
    <text evidence="3 4">In the N-terminal section; belongs to the HFCD (homo-oligomeric flavin containing Cys decarboxylase) superfamily.</text>
</comment>
<dbReference type="GO" id="GO:0004632">
    <property type="term" value="F:phosphopantothenate--cysteine ligase activity"/>
    <property type="evidence" value="ECO:0007669"/>
    <property type="project" value="UniProtKB-UniRule"/>
</dbReference>
<keyword evidence="2 3" id="KW-0456">Lyase</keyword>
<dbReference type="PANTHER" id="PTHR14359">
    <property type="entry name" value="HOMO-OLIGOMERIC FLAVIN CONTAINING CYS DECARBOXYLASE FAMILY"/>
    <property type="match status" value="1"/>
</dbReference>
<dbReference type="GO" id="GO:0010181">
    <property type="term" value="F:FMN binding"/>
    <property type="evidence" value="ECO:0007669"/>
    <property type="project" value="UniProtKB-UniRule"/>
</dbReference>
<comment type="catalytic activity">
    <reaction evidence="3 4">
        <text>(R)-4'-phosphopantothenate + L-cysteine + CTP = N-[(R)-4-phosphopantothenoyl]-L-cysteine + CMP + diphosphate + H(+)</text>
        <dbReference type="Rhea" id="RHEA:19397"/>
        <dbReference type="ChEBI" id="CHEBI:10986"/>
        <dbReference type="ChEBI" id="CHEBI:15378"/>
        <dbReference type="ChEBI" id="CHEBI:33019"/>
        <dbReference type="ChEBI" id="CHEBI:35235"/>
        <dbReference type="ChEBI" id="CHEBI:37563"/>
        <dbReference type="ChEBI" id="CHEBI:59458"/>
        <dbReference type="ChEBI" id="CHEBI:60377"/>
        <dbReference type="EC" id="6.3.2.5"/>
    </reaction>
</comment>
<comment type="pathway">
    <text evidence="3 4">Cofactor biosynthesis; coenzyme A biosynthesis; CoA from (R)-pantothenate: step 2/5.</text>
</comment>
<keyword evidence="3 4" id="KW-0436">Ligase</keyword>
<evidence type="ECO:0000256" key="3">
    <source>
        <dbReference type="HAMAP-Rule" id="MF_02225"/>
    </source>
</evidence>
<dbReference type="GO" id="GO:0004633">
    <property type="term" value="F:phosphopantothenoylcysteine decarboxylase activity"/>
    <property type="evidence" value="ECO:0007669"/>
    <property type="project" value="UniProtKB-UniRule"/>
</dbReference>
<comment type="cofactor">
    <cofactor evidence="3">
        <name>Mg(2+)</name>
        <dbReference type="ChEBI" id="CHEBI:18420"/>
    </cofactor>
</comment>
<protein>
    <recommendedName>
        <fullName evidence="3">Coenzyme A biosynthesis bifunctional protein CoaBC</fullName>
    </recommendedName>
    <alternativeName>
        <fullName evidence="3">DNA/pantothenate metabolism flavoprotein</fullName>
    </alternativeName>
    <alternativeName>
        <fullName evidence="3">Phosphopantothenoylcysteine synthetase/decarboxylase</fullName>
        <shortName evidence="3">PPCS-PPCDC</shortName>
    </alternativeName>
    <domain>
        <recommendedName>
            <fullName evidence="3">Phosphopantothenoylcysteine decarboxylase</fullName>
            <shortName evidence="3">PPC decarboxylase</shortName>
            <shortName evidence="3">PPC-DC</shortName>
            <ecNumber evidence="3">4.1.1.36</ecNumber>
        </recommendedName>
        <alternativeName>
            <fullName evidence="3">CoaC</fullName>
        </alternativeName>
    </domain>
    <domain>
        <recommendedName>
            <fullName evidence="3">Phosphopantothenate--cysteine ligase</fullName>
            <ecNumber evidence="3">6.3.2.5</ecNumber>
        </recommendedName>
        <alternativeName>
            <fullName evidence="3">CoaB</fullName>
        </alternativeName>
        <alternativeName>
            <fullName evidence="3">Phosphopantothenoylcysteine synthetase</fullName>
            <shortName evidence="3">PPC synthetase</shortName>
            <shortName evidence="3">PPC-S</shortName>
        </alternativeName>
    </domain>
</protein>
<comment type="function">
    <text evidence="3">Catalyzes two sequential steps in the biosynthesis of coenzyme A. In the first step cysteine is conjugated to 4'-phosphopantothenate to form 4-phosphopantothenoylcysteine. In the second step the latter compound is decarboxylated to form 4'-phosphopantotheine.</text>
</comment>
<comment type="similarity">
    <text evidence="3 4">In the C-terminal section; belongs to the PPC synthetase family.</text>
</comment>
<dbReference type="NCBIfam" id="TIGR00521">
    <property type="entry name" value="coaBC_dfp"/>
    <property type="match status" value="1"/>
</dbReference>
<dbReference type="PANTHER" id="PTHR14359:SF6">
    <property type="entry name" value="PHOSPHOPANTOTHENOYLCYSTEINE DECARBOXYLASE"/>
    <property type="match status" value="1"/>
</dbReference>
<keyword evidence="3 4" id="KW-0288">FMN</keyword>
<dbReference type="GO" id="GO:0015941">
    <property type="term" value="P:pantothenate catabolic process"/>
    <property type="evidence" value="ECO:0007669"/>
    <property type="project" value="InterPro"/>
</dbReference>
<comment type="catalytic activity">
    <reaction evidence="3 4">
        <text>N-[(R)-4-phosphopantothenoyl]-L-cysteine + H(+) = (R)-4'-phosphopantetheine + CO2</text>
        <dbReference type="Rhea" id="RHEA:16793"/>
        <dbReference type="ChEBI" id="CHEBI:15378"/>
        <dbReference type="ChEBI" id="CHEBI:16526"/>
        <dbReference type="ChEBI" id="CHEBI:59458"/>
        <dbReference type="ChEBI" id="CHEBI:61723"/>
        <dbReference type="EC" id="4.1.1.36"/>
    </reaction>
</comment>
<reference evidence="7 8" key="1">
    <citation type="journal article" date="2018" name="J. Microbiol.">
        <title>Baekduia soli gen. nov., sp. nov., a novel bacterium isolated from the soil of Baekdu Mountain and proposal of a novel family name, Baekduiaceae fam. nov.</title>
        <authorList>
            <person name="An D.S."/>
            <person name="Siddiqi M.Z."/>
            <person name="Kim K.H."/>
            <person name="Yu H.S."/>
            <person name="Im W.T."/>
        </authorList>
    </citation>
    <scope>NUCLEOTIDE SEQUENCE [LARGE SCALE GENOMIC DNA]</scope>
    <source>
        <strain evidence="7 8">BR7-21</strain>
    </source>
</reference>
<dbReference type="InterPro" id="IPR005252">
    <property type="entry name" value="CoaBC"/>
</dbReference>
<dbReference type="SUPFAM" id="SSF52507">
    <property type="entry name" value="Homo-oligomeric flavin-containing Cys decarboxylases, HFCD"/>
    <property type="match status" value="1"/>
</dbReference>
<keyword evidence="1 3" id="KW-0210">Decarboxylase</keyword>
<dbReference type="InterPro" id="IPR036551">
    <property type="entry name" value="Flavin_trans-like"/>
</dbReference>
<comment type="caution">
    <text evidence="3">Lacks conserved residue(s) required for the propagation of feature annotation.</text>
</comment>
<evidence type="ECO:0000313" key="8">
    <source>
        <dbReference type="Proteomes" id="UP000321805"/>
    </source>
</evidence>
<feature type="binding site" evidence="3">
    <location>
        <position position="292"/>
    </location>
    <ligand>
        <name>CTP</name>
        <dbReference type="ChEBI" id="CHEBI:37563"/>
    </ligand>
</feature>
<evidence type="ECO:0000259" key="5">
    <source>
        <dbReference type="Pfam" id="PF02441"/>
    </source>
</evidence>
<evidence type="ECO:0000259" key="6">
    <source>
        <dbReference type="Pfam" id="PF04127"/>
    </source>
</evidence>
<keyword evidence="3" id="KW-0479">Metal-binding</keyword>